<sequence length="152" mass="16654">MQPDDPLAGLRALHLPPPPASFWSDVGFAVAFGLLIALLASLLVRWLFKPRLSLRASAMGALVEASRLRPEDRRAAQAALLRRIVRTVEGEEAARAQGADWTTALDRVFATDLFSRRNGRVFADGLYARPSAPVDDPELDRELGALVAKLKR</sequence>
<keyword evidence="1" id="KW-0472">Membrane</keyword>
<keyword evidence="1" id="KW-0812">Transmembrane</keyword>
<evidence type="ECO:0000256" key="1">
    <source>
        <dbReference type="SAM" id="Phobius"/>
    </source>
</evidence>
<feature type="transmembrane region" description="Helical" evidence="1">
    <location>
        <begin position="26"/>
        <end position="48"/>
    </location>
</feature>
<keyword evidence="1" id="KW-1133">Transmembrane helix</keyword>
<gene>
    <name evidence="2" type="ORF">IHQ68_19680</name>
</gene>
<accession>A0ABU1DLG2</accession>
<proteinExistence type="predicted"/>
<protein>
    <submittedName>
        <fullName evidence="2">DUF4381 domain-containing protein</fullName>
    </submittedName>
</protein>
<dbReference type="EMBL" id="JADBEO010000080">
    <property type="protein sequence ID" value="MDR4308848.1"/>
    <property type="molecule type" value="Genomic_DNA"/>
</dbReference>
<dbReference type="InterPro" id="IPR025489">
    <property type="entry name" value="DUF4381"/>
</dbReference>
<evidence type="ECO:0000313" key="3">
    <source>
        <dbReference type="Proteomes" id="UP001181622"/>
    </source>
</evidence>
<comment type="caution">
    <text evidence="2">The sequence shown here is derived from an EMBL/GenBank/DDBJ whole genome shotgun (WGS) entry which is preliminary data.</text>
</comment>
<organism evidence="2 3">
    <name type="scientific">Chelatococcus sambhunathii</name>
    <dbReference type="NCBI Taxonomy" id="363953"/>
    <lineage>
        <taxon>Bacteria</taxon>
        <taxon>Pseudomonadati</taxon>
        <taxon>Pseudomonadota</taxon>
        <taxon>Alphaproteobacteria</taxon>
        <taxon>Hyphomicrobiales</taxon>
        <taxon>Chelatococcaceae</taxon>
        <taxon>Chelatococcus</taxon>
    </lineage>
</organism>
<dbReference type="RefSeq" id="WP_309394934.1">
    <property type="nucleotide sequence ID" value="NZ_JADBEO010000080.1"/>
</dbReference>
<dbReference type="Pfam" id="PF14316">
    <property type="entry name" value="DUF4381"/>
    <property type="match status" value="1"/>
</dbReference>
<reference evidence="2" key="1">
    <citation type="submission" date="2020-10" db="EMBL/GenBank/DDBJ databases">
        <authorList>
            <person name="Abbas A."/>
            <person name="Razzaq R."/>
            <person name="Waqas M."/>
            <person name="Abbas N."/>
            <person name="Nielsen T.K."/>
            <person name="Hansen L.H."/>
            <person name="Hussain S."/>
            <person name="Shahid M."/>
        </authorList>
    </citation>
    <scope>NUCLEOTIDE SEQUENCE</scope>
    <source>
        <strain evidence="2">S14</strain>
    </source>
</reference>
<evidence type="ECO:0000313" key="2">
    <source>
        <dbReference type="EMBL" id="MDR4308848.1"/>
    </source>
</evidence>
<name>A0ABU1DLG2_9HYPH</name>
<keyword evidence="3" id="KW-1185">Reference proteome</keyword>
<dbReference type="Proteomes" id="UP001181622">
    <property type="component" value="Unassembled WGS sequence"/>
</dbReference>